<sequence>MKLIVQIPCLNEEKNIAATIKSIPMQIPGIDQIEILVINDGSTDQTVQEARKAGAHHIISLPTKTGLAHTFMVGLEESLKLKADIIVNFDADQQYNASDIQKLIEPILNDKAQIVIGDRQVNSVKHFGFLKRKLQQLGSFVVSSLTGLKINDAVSGFRAFSQEAALKINLRSHFSHTLETIIFAAKEQILLTSIPVRTNPITRPSRLANNMWGFIKKSIASTIRVYLIYDPFKVFMSFGTIIIFLGMLPLARFLYFFLRHNGDGHIQSLVFGSIFIILGFISIAIGLIADLLSLNRRLIERQLFETKKTRLNL</sequence>
<dbReference type="Pfam" id="PF00535">
    <property type="entry name" value="Glycos_transf_2"/>
    <property type="match status" value="1"/>
</dbReference>
<feature type="domain" description="Glycosyltransferase 2-like" evidence="2">
    <location>
        <begin position="6"/>
        <end position="165"/>
    </location>
</feature>
<keyword evidence="1" id="KW-0812">Transmembrane</keyword>
<organism evidence="3 4">
    <name type="scientific">Candidatus Danuiimicrobium aquiferis</name>
    <dbReference type="NCBI Taxonomy" id="1801832"/>
    <lineage>
        <taxon>Bacteria</taxon>
        <taxon>Pseudomonadati</taxon>
        <taxon>Candidatus Omnitrophota</taxon>
        <taxon>Candidatus Danuiimicrobium</taxon>
    </lineage>
</organism>
<reference evidence="3 4" key="1">
    <citation type="journal article" date="2016" name="Nat. Commun.">
        <title>Thousands of microbial genomes shed light on interconnected biogeochemical processes in an aquifer system.</title>
        <authorList>
            <person name="Anantharaman K."/>
            <person name="Brown C.T."/>
            <person name="Hug L.A."/>
            <person name="Sharon I."/>
            <person name="Castelle C.J."/>
            <person name="Probst A.J."/>
            <person name="Thomas B.C."/>
            <person name="Singh A."/>
            <person name="Wilkins M.J."/>
            <person name="Karaoz U."/>
            <person name="Brodie E.L."/>
            <person name="Williams K.H."/>
            <person name="Hubbard S.S."/>
            <person name="Banfield J.F."/>
        </authorList>
    </citation>
    <scope>NUCLEOTIDE SEQUENCE [LARGE SCALE GENOMIC DNA]</scope>
</reference>
<dbReference type="GO" id="GO:0016740">
    <property type="term" value="F:transferase activity"/>
    <property type="evidence" value="ECO:0007669"/>
    <property type="project" value="UniProtKB-KW"/>
</dbReference>
<accession>A0A1G1KQG7</accession>
<dbReference type="InterPro" id="IPR001173">
    <property type="entry name" value="Glyco_trans_2-like"/>
</dbReference>
<keyword evidence="1" id="KW-1133">Transmembrane helix</keyword>
<evidence type="ECO:0000256" key="1">
    <source>
        <dbReference type="SAM" id="Phobius"/>
    </source>
</evidence>
<feature type="transmembrane region" description="Helical" evidence="1">
    <location>
        <begin position="234"/>
        <end position="258"/>
    </location>
</feature>
<dbReference type="PANTHER" id="PTHR48090:SF6">
    <property type="entry name" value="SLR5056 PROTEIN"/>
    <property type="match status" value="1"/>
</dbReference>
<comment type="caution">
    <text evidence="3">The sequence shown here is derived from an EMBL/GenBank/DDBJ whole genome shotgun (WGS) entry which is preliminary data.</text>
</comment>
<dbReference type="InterPro" id="IPR029044">
    <property type="entry name" value="Nucleotide-diphossugar_trans"/>
</dbReference>
<dbReference type="Gene3D" id="3.90.550.10">
    <property type="entry name" value="Spore Coat Polysaccharide Biosynthesis Protein SpsA, Chain A"/>
    <property type="match status" value="1"/>
</dbReference>
<gene>
    <name evidence="3" type="ORF">A3G33_04190</name>
</gene>
<name>A0A1G1KQG7_9BACT</name>
<evidence type="ECO:0000259" key="2">
    <source>
        <dbReference type="Pfam" id="PF00535"/>
    </source>
</evidence>
<dbReference type="PANTHER" id="PTHR48090">
    <property type="entry name" value="UNDECAPRENYL-PHOSPHATE 4-DEOXY-4-FORMAMIDO-L-ARABINOSE TRANSFERASE-RELATED"/>
    <property type="match status" value="1"/>
</dbReference>
<dbReference type="SUPFAM" id="SSF53448">
    <property type="entry name" value="Nucleotide-diphospho-sugar transferases"/>
    <property type="match status" value="1"/>
</dbReference>
<keyword evidence="3" id="KW-0808">Transferase</keyword>
<evidence type="ECO:0000313" key="3">
    <source>
        <dbReference type="EMBL" id="OGW95138.1"/>
    </source>
</evidence>
<keyword evidence="1" id="KW-0472">Membrane</keyword>
<feature type="transmembrane region" description="Helical" evidence="1">
    <location>
        <begin position="270"/>
        <end position="292"/>
    </location>
</feature>
<dbReference type="EMBL" id="MHFR01000068">
    <property type="protein sequence ID" value="OGW95138.1"/>
    <property type="molecule type" value="Genomic_DNA"/>
</dbReference>
<evidence type="ECO:0000313" key="4">
    <source>
        <dbReference type="Proteomes" id="UP000178187"/>
    </source>
</evidence>
<protein>
    <submittedName>
        <fullName evidence="3">Glycosyl transferase</fullName>
    </submittedName>
</protein>
<dbReference type="Proteomes" id="UP000178187">
    <property type="component" value="Unassembled WGS sequence"/>
</dbReference>
<dbReference type="InterPro" id="IPR050256">
    <property type="entry name" value="Glycosyltransferase_2"/>
</dbReference>
<dbReference type="AlphaFoldDB" id="A0A1G1KQG7"/>
<dbReference type="CDD" id="cd04179">
    <property type="entry name" value="DPM_DPG-synthase_like"/>
    <property type="match status" value="1"/>
</dbReference>
<proteinExistence type="predicted"/>